<evidence type="ECO:0000313" key="1">
    <source>
        <dbReference type="EMBL" id="CAB4551895.1"/>
    </source>
</evidence>
<name>A0A6J6CL90_9ZZZZ</name>
<protein>
    <submittedName>
        <fullName evidence="1">Unannotated protein</fullName>
    </submittedName>
</protein>
<proteinExistence type="predicted"/>
<dbReference type="AlphaFoldDB" id="A0A6J6CL90"/>
<gene>
    <name evidence="1" type="ORF">UFOPK1581_00228</name>
</gene>
<sequence>MPTTRPRHMITETDQLSEALSQAAKLWPELAGQRTLLLRKVLEVGIETIEQEATQKTKSRMAGVDKLAGSMPGVWPANWKEELAKDWPN</sequence>
<organism evidence="1">
    <name type="scientific">freshwater metagenome</name>
    <dbReference type="NCBI Taxonomy" id="449393"/>
    <lineage>
        <taxon>unclassified sequences</taxon>
        <taxon>metagenomes</taxon>
        <taxon>ecological metagenomes</taxon>
    </lineage>
</organism>
<accession>A0A6J6CL90</accession>
<dbReference type="EMBL" id="CAEZTB010000022">
    <property type="protein sequence ID" value="CAB4551895.1"/>
    <property type="molecule type" value="Genomic_DNA"/>
</dbReference>
<reference evidence="1" key="1">
    <citation type="submission" date="2020-05" db="EMBL/GenBank/DDBJ databases">
        <authorList>
            <person name="Chiriac C."/>
            <person name="Salcher M."/>
            <person name="Ghai R."/>
            <person name="Kavagutti S V."/>
        </authorList>
    </citation>
    <scope>NUCLEOTIDE SEQUENCE</scope>
</reference>